<gene>
    <name evidence="1" type="ORF">APE01nite_24050</name>
</gene>
<dbReference type="SUPFAM" id="SSF56399">
    <property type="entry name" value="ADP-ribosylation"/>
    <property type="match status" value="1"/>
</dbReference>
<evidence type="ECO:0000313" key="2">
    <source>
        <dbReference type="Proteomes" id="UP000317730"/>
    </source>
</evidence>
<sequence length="187" mass="20802">MSDKQTTTPLTDHEQEIVQYYRTSAPYAGCMSFAYDLNLALNDGSIQTKPELLDAANTLKGAVRFPLGQGATLFRVIPDCSDLLELALQDTYSPKGFTSTSRQSDNLHTHFKPGISRRSPAAVITFRVPKGHHVLPVTLNGVGEDEILLAPNISWTLVSKTFGDIEIYKPTTRDWISGFFEFCFQIQ</sequence>
<keyword evidence="2" id="KW-1185">Reference proteome</keyword>
<dbReference type="Proteomes" id="UP000317730">
    <property type="component" value="Unassembled WGS sequence"/>
</dbReference>
<proteinExistence type="predicted"/>
<evidence type="ECO:0000313" key="1">
    <source>
        <dbReference type="EMBL" id="GEB86608.1"/>
    </source>
</evidence>
<evidence type="ECO:0008006" key="3">
    <source>
        <dbReference type="Google" id="ProtNLM"/>
    </source>
</evidence>
<organism evidence="1 2">
    <name type="scientific">Acetobacter peroxydans</name>
    <dbReference type="NCBI Taxonomy" id="104098"/>
    <lineage>
        <taxon>Bacteria</taxon>
        <taxon>Pseudomonadati</taxon>
        <taxon>Pseudomonadota</taxon>
        <taxon>Alphaproteobacteria</taxon>
        <taxon>Acetobacterales</taxon>
        <taxon>Acetobacteraceae</taxon>
        <taxon>Acetobacter</taxon>
    </lineage>
</organism>
<comment type="caution">
    <text evidence="1">The sequence shown here is derived from an EMBL/GenBank/DDBJ whole genome shotgun (WGS) entry which is preliminary data.</text>
</comment>
<dbReference type="Gene3D" id="3.90.176.10">
    <property type="entry name" value="Toxin ADP-ribosyltransferase, Chain A, domain 1"/>
    <property type="match status" value="1"/>
</dbReference>
<reference evidence="1 2" key="1">
    <citation type="submission" date="2019-06" db="EMBL/GenBank/DDBJ databases">
        <title>Whole genome shotgun sequence of Acetobacter peroxydans NBRC 13755.</title>
        <authorList>
            <person name="Hosoyama A."/>
            <person name="Uohara A."/>
            <person name="Ohji S."/>
            <person name="Ichikawa N."/>
        </authorList>
    </citation>
    <scope>NUCLEOTIDE SEQUENCE [LARGE SCALE GENOMIC DNA]</scope>
    <source>
        <strain evidence="1 2">NBRC 13755</strain>
    </source>
</reference>
<dbReference type="RefSeq" id="WP_141377905.1">
    <property type="nucleotide sequence ID" value="NZ_BAPL01000007.1"/>
</dbReference>
<dbReference type="EMBL" id="BJMV01000019">
    <property type="protein sequence ID" value="GEB86608.1"/>
    <property type="molecule type" value="Genomic_DNA"/>
</dbReference>
<dbReference type="AlphaFoldDB" id="A0A4Y3TXY2"/>
<protein>
    <recommendedName>
        <fullName evidence="3">ADP ribosyltransferase domain-containing protein</fullName>
    </recommendedName>
</protein>
<name>A0A4Y3TXY2_9PROT</name>
<accession>A0A4Y3TXY2</accession>